<comment type="caution">
    <text evidence="3">The sequence shown here is derived from an EMBL/GenBank/DDBJ whole genome shotgun (WGS) entry which is preliminary data.</text>
</comment>
<proteinExistence type="predicted"/>
<evidence type="ECO:0000313" key="3">
    <source>
        <dbReference type="EMBL" id="GAA4052609.1"/>
    </source>
</evidence>
<organism evidence="3 4">
    <name type="scientific">Flavobacterium chungnamense</name>
    <dbReference type="NCBI Taxonomy" id="706182"/>
    <lineage>
        <taxon>Bacteria</taxon>
        <taxon>Pseudomonadati</taxon>
        <taxon>Bacteroidota</taxon>
        <taxon>Flavobacteriia</taxon>
        <taxon>Flavobacteriales</taxon>
        <taxon>Flavobacteriaceae</taxon>
        <taxon>Flavobacterium</taxon>
    </lineage>
</organism>
<gene>
    <name evidence="3" type="ORF">GCM10022388_18670</name>
</gene>
<dbReference type="Proteomes" id="UP001500426">
    <property type="component" value="Unassembled WGS sequence"/>
</dbReference>
<feature type="region of interest" description="Disordered" evidence="1">
    <location>
        <begin position="57"/>
        <end position="76"/>
    </location>
</feature>
<dbReference type="RefSeq" id="WP_345093919.1">
    <property type="nucleotide sequence ID" value="NZ_BAABCS010000017.1"/>
</dbReference>
<evidence type="ECO:0000256" key="1">
    <source>
        <dbReference type="SAM" id="MobiDB-lite"/>
    </source>
</evidence>
<evidence type="ECO:0000313" key="4">
    <source>
        <dbReference type="Proteomes" id="UP001500426"/>
    </source>
</evidence>
<evidence type="ECO:0000256" key="2">
    <source>
        <dbReference type="SAM" id="Phobius"/>
    </source>
</evidence>
<protein>
    <submittedName>
        <fullName evidence="3">Uncharacterized protein</fullName>
    </submittedName>
</protein>
<keyword evidence="2" id="KW-1133">Transmembrane helix</keyword>
<keyword evidence="4" id="KW-1185">Reference proteome</keyword>
<keyword evidence="2" id="KW-0812">Transmembrane</keyword>
<accession>A0ABP7UTP5</accession>
<dbReference type="EMBL" id="BAABCS010000017">
    <property type="protein sequence ID" value="GAA4052609.1"/>
    <property type="molecule type" value="Genomic_DNA"/>
</dbReference>
<sequence length="76" mass="8474">MKNFGGFLALLGIAAIVMNYLDRVPRLLMWIYKWGDDTAWAIKIGLVVIGGAMYLFGPKDEEDAPEEASPKEPTEE</sequence>
<feature type="transmembrane region" description="Helical" evidence="2">
    <location>
        <begin position="39"/>
        <end position="57"/>
    </location>
</feature>
<keyword evidence="2" id="KW-0472">Membrane</keyword>
<reference evidence="4" key="1">
    <citation type="journal article" date="2019" name="Int. J. Syst. Evol. Microbiol.">
        <title>The Global Catalogue of Microorganisms (GCM) 10K type strain sequencing project: providing services to taxonomists for standard genome sequencing and annotation.</title>
        <authorList>
            <consortium name="The Broad Institute Genomics Platform"/>
            <consortium name="The Broad Institute Genome Sequencing Center for Infectious Disease"/>
            <person name="Wu L."/>
            <person name="Ma J."/>
        </authorList>
    </citation>
    <scope>NUCLEOTIDE SEQUENCE [LARGE SCALE GENOMIC DNA]</scope>
    <source>
        <strain evidence="4">JCM 17068</strain>
    </source>
</reference>
<name>A0ABP7UTP5_9FLAO</name>